<name>A0A1I7IWQ9_9FLAO</name>
<protein>
    <submittedName>
        <fullName evidence="1">Uncharacterized protein</fullName>
    </submittedName>
</protein>
<sequence>MKRVLFEDLGQDILWWDVNHDGEIVDCGPFHKQLYVGGVTDPCNDLEVGTKLNFISPVNGESRVLKYRVDVITETPKP</sequence>
<organism evidence="1 2">
    <name type="scientific">Pustulibacterium marinum</name>
    <dbReference type="NCBI Taxonomy" id="1224947"/>
    <lineage>
        <taxon>Bacteria</taxon>
        <taxon>Pseudomonadati</taxon>
        <taxon>Bacteroidota</taxon>
        <taxon>Flavobacteriia</taxon>
        <taxon>Flavobacteriales</taxon>
        <taxon>Flavobacteriaceae</taxon>
        <taxon>Pustulibacterium</taxon>
    </lineage>
</organism>
<dbReference type="AlphaFoldDB" id="A0A1I7IWQ9"/>
<dbReference type="Proteomes" id="UP000199138">
    <property type="component" value="Unassembled WGS sequence"/>
</dbReference>
<keyword evidence="2" id="KW-1185">Reference proteome</keyword>
<proteinExistence type="predicted"/>
<accession>A0A1I7IWQ9</accession>
<gene>
    <name evidence="1" type="ORF">SAMN05216480_12352</name>
</gene>
<dbReference type="RefSeq" id="WP_093026591.1">
    <property type="nucleotide sequence ID" value="NZ_FPBK01000023.1"/>
</dbReference>
<evidence type="ECO:0000313" key="2">
    <source>
        <dbReference type="Proteomes" id="UP000199138"/>
    </source>
</evidence>
<reference evidence="1 2" key="1">
    <citation type="submission" date="2016-10" db="EMBL/GenBank/DDBJ databases">
        <authorList>
            <person name="de Groot N.N."/>
        </authorList>
    </citation>
    <scope>NUCLEOTIDE SEQUENCE [LARGE SCALE GENOMIC DNA]</scope>
    <source>
        <strain evidence="1 2">CGMCC 1.12333</strain>
    </source>
</reference>
<dbReference type="EMBL" id="FPBK01000023">
    <property type="protein sequence ID" value="SFU77387.1"/>
    <property type="molecule type" value="Genomic_DNA"/>
</dbReference>
<dbReference type="STRING" id="1224947.SAMN05216480_12352"/>
<evidence type="ECO:0000313" key="1">
    <source>
        <dbReference type="EMBL" id="SFU77387.1"/>
    </source>
</evidence>
<dbReference type="OrthoDB" id="1101779at2"/>